<keyword evidence="2 9" id="KW-0813">Transport</keyword>
<accession>A0ABX2PUU8</accession>
<evidence type="ECO:0000256" key="7">
    <source>
        <dbReference type="ARBA" id="ARBA00023136"/>
    </source>
</evidence>
<keyword evidence="6 9" id="KW-1133">Transmembrane helix</keyword>
<evidence type="ECO:0000256" key="6">
    <source>
        <dbReference type="ARBA" id="ARBA00022989"/>
    </source>
</evidence>
<comment type="similarity">
    <text evidence="8 9">Belongs to the TRAP transporter small permease family.</text>
</comment>
<comment type="subcellular location">
    <subcellularLocation>
        <location evidence="1 9">Cell inner membrane</location>
        <topology evidence="1 9">Multi-pass membrane protein</topology>
    </subcellularLocation>
</comment>
<evidence type="ECO:0000256" key="4">
    <source>
        <dbReference type="ARBA" id="ARBA00022519"/>
    </source>
</evidence>
<dbReference type="InterPro" id="IPR007387">
    <property type="entry name" value="TRAP_DctQ"/>
</dbReference>
<dbReference type="Pfam" id="PF04290">
    <property type="entry name" value="DctQ"/>
    <property type="match status" value="1"/>
</dbReference>
<comment type="function">
    <text evidence="9">Part of the tripartite ATP-independent periplasmic (TRAP) transport system.</text>
</comment>
<evidence type="ECO:0000256" key="2">
    <source>
        <dbReference type="ARBA" id="ARBA00022448"/>
    </source>
</evidence>
<evidence type="ECO:0000256" key="9">
    <source>
        <dbReference type="RuleBase" id="RU369079"/>
    </source>
</evidence>
<comment type="caution">
    <text evidence="11">The sequence shown here is derived from an EMBL/GenBank/DDBJ whole genome shotgun (WGS) entry which is preliminary data.</text>
</comment>
<keyword evidence="3" id="KW-1003">Cell membrane</keyword>
<dbReference type="InterPro" id="IPR055348">
    <property type="entry name" value="DctQ"/>
</dbReference>
<feature type="transmembrane region" description="Helical" evidence="9">
    <location>
        <begin position="12"/>
        <end position="36"/>
    </location>
</feature>
<sequence>MDRLIAINRVLTALLESIMVVLFAVFLIIVCAKVLMRPFDAAIYGVDELVKMSFLTTSALGGAVAISRREHIAITVFIDQMPHTIKVSLYILGLALVGAMNGLLVYLSFDWIAGPGKNIWQPFGMPQSYVFVIVPLACSLAVLFCAIKIALTLSGDENTDILWMPED</sequence>
<reference evidence="11 12" key="1">
    <citation type="submission" date="2020-06" db="EMBL/GenBank/DDBJ databases">
        <authorList>
            <person name="Cao W.R."/>
        </authorList>
    </citation>
    <scope>NUCLEOTIDE SEQUENCE [LARGE SCALE GENOMIC DNA]</scope>
    <source>
        <strain evidence="11 12">B1Z28</strain>
    </source>
</reference>
<evidence type="ECO:0000256" key="8">
    <source>
        <dbReference type="ARBA" id="ARBA00038436"/>
    </source>
</evidence>
<keyword evidence="12" id="KW-1185">Reference proteome</keyword>
<evidence type="ECO:0000313" key="11">
    <source>
        <dbReference type="EMBL" id="NVO57926.1"/>
    </source>
</evidence>
<feature type="transmembrane region" description="Helical" evidence="9">
    <location>
        <begin position="48"/>
        <end position="66"/>
    </location>
</feature>
<feature type="domain" description="Tripartite ATP-independent periplasmic transporters DctQ component" evidence="10">
    <location>
        <begin position="27"/>
        <end position="152"/>
    </location>
</feature>
<gene>
    <name evidence="11" type="ORF">HW561_19180</name>
</gene>
<keyword evidence="4 9" id="KW-0997">Cell inner membrane</keyword>
<dbReference type="Proteomes" id="UP000630805">
    <property type="component" value="Unassembled WGS sequence"/>
</dbReference>
<dbReference type="RefSeq" id="WP_176866990.1">
    <property type="nucleotide sequence ID" value="NZ_JABXWT010000016.1"/>
</dbReference>
<feature type="transmembrane region" description="Helical" evidence="9">
    <location>
        <begin position="87"/>
        <end position="109"/>
    </location>
</feature>
<keyword evidence="7 9" id="KW-0472">Membrane</keyword>
<evidence type="ECO:0000313" key="12">
    <source>
        <dbReference type="Proteomes" id="UP000630805"/>
    </source>
</evidence>
<evidence type="ECO:0000256" key="3">
    <source>
        <dbReference type="ARBA" id="ARBA00022475"/>
    </source>
</evidence>
<name>A0ABX2PUU8_9RHOB</name>
<evidence type="ECO:0000256" key="1">
    <source>
        <dbReference type="ARBA" id="ARBA00004429"/>
    </source>
</evidence>
<feature type="transmembrane region" description="Helical" evidence="9">
    <location>
        <begin position="129"/>
        <end position="151"/>
    </location>
</feature>
<dbReference type="PANTHER" id="PTHR35011">
    <property type="entry name" value="2,3-DIKETO-L-GULONATE TRAP TRANSPORTER SMALL PERMEASE PROTEIN YIAM"/>
    <property type="match status" value="1"/>
</dbReference>
<organism evidence="11 12">
    <name type="scientific">Ruegeria haliotis</name>
    <dbReference type="NCBI Taxonomy" id="2747601"/>
    <lineage>
        <taxon>Bacteria</taxon>
        <taxon>Pseudomonadati</taxon>
        <taxon>Pseudomonadota</taxon>
        <taxon>Alphaproteobacteria</taxon>
        <taxon>Rhodobacterales</taxon>
        <taxon>Roseobacteraceae</taxon>
        <taxon>Ruegeria</taxon>
    </lineage>
</organism>
<dbReference type="EMBL" id="JABXWT010000016">
    <property type="protein sequence ID" value="NVO57926.1"/>
    <property type="molecule type" value="Genomic_DNA"/>
</dbReference>
<evidence type="ECO:0000256" key="5">
    <source>
        <dbReference type="ARBA" id="ARBA00022692"/>
    </source>
</evidence>
<keyword evidence="5 9" id="KW-0812">Transmembrane</keyword>
<proteinExistence type="inferred from homology"/>
<evidence type="ECO:0000259" key="10">
    <source>
        <dbReference type="Pfam" id="PF04290"/>
    </source>
</evidence>
<protein>
    <recommendedName>
        <fullName evidence="9">TRAP transporter small permease protein</fullName>
    </recommendedName>
</protein>
<comment type="subunit">
    <text evidence="9">The complex comprises the extracytoplasmic solute receptor protein and the two transmembrane proteins.</text>
</comment>